<dbReference type="PANTHER" id="PTHR32071">
    <property type="entry name" value="TRANSCRIPTIONAL REGULATORY PROTEIN"/>
    <property type="match status" value="1"/>
</dbReference>
<dbReference type="FunFam" id="3.40.50.300:FF:000006">
    <property type="entry name" value="DNA-binding transcriptional regulator NtrC"/>
    <property type="match status" value="1"/>
</dbReference>
<dbReference type="Proteomes" id="UP000319383">
    <property type="component" value="Chromosome"/>
</dbReference>
<dbReference type="CDD" id="cd00009">
    <property type="entry name" value="AAA"/>
    <property type="match status" value="1"/>
</dbReference>
<organism evidence="6 7">
    <name type="scientific">Symmachiella dynata</name>
    <dbReference type="NCBI Taxonomy" id="2527995"/>
    <lineage>
        <taxon>Bacteria</taxon>
        <taxon>Pseudomonadati</taxon>
        <taxon>Planctomycetota</taxon>
        <taxon>Planctomycetia</taxon>
        <taxon>Planctomycetales</taxon>
        <taxon>Planctomycetaceae</taxon>
        <taxon>Symmachiella</taxon>
    </lineage>
</organism>
<dbReference type="AlphaFoldDB" id="A0A517ZSD8"/>
<dbReference type="EMBL" id="CP036276">
    <property type="protein sequence ID" value="QDU45364.1"/>
    <property type="molecule type" value="Genomic_DNA"/>
</dbReference>
<dbReference type="PROSITE" id="PS50045">
    <property type="entry name" value="SIGMA54_INTERACT_4"/>
    <property type="match status" value="1"/>
</dbReference>
<evidence type="ECO:0000259" key="4">
    <source>
        <dbReference type="PROSITE" id="PS50045"/>
    </source>
</evidence>
<dbReference type="Gene3D" id="1.10.10.60">
    <property type="entry name" value="Homeodomain-like"/>
    <property type="match status" value="1"/>
</dbReference>
<keyword evidence="2" id="KW-0067">ATP-binding</keyword>
<evidence type="ECO:0000313" key="6">
    <source>
        <dbReference type="EMBL" id="QDU45364.1"/>
    </source>
</evidence>
<dbReference type="Gene3D" id="1.10.8.60">
    <property type="match status" value="1"/>
</dbReference>
<evidence type="ECO:0000259" key="5">
    <source>
        <dbReference type="PROSITE" id="PS50110"/>
    </source>
</evidence>
<dbReference type="RefSeq" id="WP_145377748.1">
    <property type="nucleotide sequence ID" value="NZ_CAXBED010000157.1"/>
</dbReference>
<keyword evidence="1" id="KW-0547">Nucleotide-binding</keyword>
<sequence>MKKLPAILIVEDEVVIRTTLSEFLTSEGFDVAEAANVGEALALAQQRDFQVALCDVQLPDGDGIALLRRLQQLDPNLFVLVITSYATVENAVEAFHAGAADYLVKPVLFEDLRHKIDRLFRFRQLYVENQALRRELSRQDSFGEIVGSSIPIREAQASIRKIAVTRSNVLLEGESGTGKELFARAIHRAGPNASERFLAANCATMPVELLESQLFGHRKGAFAGAESDQQGVFHHAGEGTVFLDDVAQLPLGTQAKLLRVIEHQEVVPLGGVEPQSISARIVASTTRDLAQEVSEGRFQEDLFYRLNGVKMRIPPLHERLDDIPELVDSFLGKHTAKMGKRVSGVDSETMRLLMSARWKGNVRQLDNAIERAVIMCEGTQIRPQDLPPDLLGVGQLLPATDDLRSAREHYERLHISRVLRQCPDKREAAKRLRLGLSSLYRKIEDLGIEV</sequence>
<dbReference type="OrthoDB" id="9807827at2"/>
<dbReference type="InterPro" id="IPR009057">
    <property type="entry name" value="Homeodomain-like_sf"/>
</dbReference>
<dbReference type="Pfam" id="PF25601">
    <property type="entry name" value="AAA_lid_14"/>
    <property type="match status" value="1"/>
</dbReference>
<dbReference type="Pfam" id="PF00158">
    <property type="entry name" value="Sigma54_activat"/>
    <property type="match status" value="1"/>
</dbReference>
<evidence type="ECO:0000313" key="7">
    <source>
        <dbReference type="Proteomes" id="UP000319383"/>
    </source>
</evidence>
<protein>
    <submittedName>
        <fullName evidence="6">Transcriptional regulatory protein ZraR</fullName>
    </submittedName>
</protein>
<dbReference type="SUPFAM" id="SSF52540">
    <property type="entry name" value="P-loop containing nucleoside triphosphate hydrolases"/>
    <property type="match status" value="1"/>
</dbReference>
<dbReference type="InterPro" id="IPR001789">
    <property type="entry name" value="Sig_transdc_resp-reg_receiver"/>
</dbReference>
<dbReference type="InterPro" id="IPR003593">
    <property type="entry name" value="AAA+_ATPase"/>
</dbReference>
<keyword evidence="3" id="KW-0597">Phosphoprotein</keyword>
<keyword evidence="7" id="KW-1185">Reference proteome</keyword>
<dbReference type="SUPFAM" id="SSF52172">
    <property type="entry name" value="CheY-like"/>
    <property type="match status" value="1"/>
</dbReference>
<dbReference type="GO" id="GO:0005524">
    <property type="term" value="F:ATP binding"/>
    <property type="evidence" value="ECO:0007669"/>
    <property type="project" value="UniProtKB-KW"/>
</dbReference>
<dbReference type="Pfam" id="PF00072">
    <property type="entry name" value="Response_reg"/>
    <property type="match status" value="1"/>
</dbReference>
<evidence type="ECO:0000256" key="2">
    <source>
        <dbReference type="ARBA" id="ARBA00022840"/>
    </source>
</evidence>
<proteinExistence type="predicted"/>
<dbReference type="CDD" id="cd00156">
    <property type="entry name" value="REC"/>
    <property type="match status" value="1"/>
</dbReference>
<dbReference type="PROSITE" id="PS50110">
    <property type="entry name" value="RESPONSE_REGULATORY"/>
    <property type="match status" value="1"/>
</dbReference>
<dbReference type="InterPro" id="IPR011006">
    <property type="entry name" value="CheY-like_superfamily"/>
</dbReference>
<dbReference type="Gene3D" id="3.40.50.300">
    <property type="entry name" value="P-loop containing nucleotide triphosphate hydrolases"/>
    <property type="match status" value="1"/>
</dbReference>
<dbReference type="KEGG" id="sdyn:Mal52_38580"/>
<feature type="domain" description="Response regulatory" evidence="5">
    <location>
        <begin position="6"/>
        <end position="120"/>
    </location>
</feature>
<dbReference type="InterPro" id="IPR027417">
    <property type="entry name" value="P-loop_NTPase"/>
</dbReference>
<evidence type="ECO:0000256" key="3">
    <source>
        <dbReference type="PROSITE-ProRule" id="PRU00169"/>
    </source>
</evidence>
<reference evidence="6 7" key="1">
    <citation type="submission" date="2019-02" db="EMBL/GenBank/DDBJ databases">
        <title>Deep-cultivation of Planctomycetes and their phenomic and genomic characterization uncovers novel biology.</title>
        <authorList>
            <person name="Wiegand S."/>
            <person name="Jogler M."/>
            <person name="Boedeker C."/>
            <person name="Pinto D."/>
            <person name="Vollmers J."/>
            <person name="Rivas-Marin E."/>
            <person name="Kohn T."/>
            <person name="Peeters S.H."/>
            <person name="Heuer A."/>
            <person name="Rast P."/>
            <person name="Oberbeckmann S."/>
            <person name="Bunk B."/>
            <person name="Jeske O."/>
            <person name="Meyerdierks A."/>
            <person name="Storesund J.E."/>
            <person name="Kallscheuer N."/>
            <person name="Luecker S."/>
            <person name="Lage O.M."/>
            <person name="Pohl T."/>
            <person name="Merkel B.J."/>
            <person name="Hornburger P."/>
            <person name="Mueller R.-W."/>
            <person name="Bruemmer F."/>
            <person name="Labrenz M."/>
            <person name="Spormann A.M."/>
            <person name="Op den Camp H."/>
            <person name="Overmann J."/>
            <person name="Amann R."/>
            <person name="Jetten M.S.M."/>
            <person name="Mascher T."/>
            <person name="Medema M.H."/>
            <person name="Devos D.P."/>
            <person name="Kaster A.-K."/>
            <person name="Ovreas L."/>
            <person name="Rohde M."/>
            <person name="Galperin M.Y."/>
            <person name="Jogler C."/>
        </authorList>
    </citation>
    <scope>NUCLEOTIDE SEQUENCE [LARGE SCALE GENOMIC DNA]</scope>
    <source>
        <strain evidence="6 7">Mal52</strain>
    </source>
</reference>
<evidence type="ECO:0000256" key="1">
    <source>
        <dbReference type="ARBA" id="ARBA00022741"/>
    </source>
</evidence>
<feature type="modified residue" description="4-aspartylphosphate" evidence="3">
    <location>
        <position position="55"/>
    </location>
</feature>
<dbReference type="InterPro" id="IPR058031">
    <property type="entry name" value="AAA_lid_NorR"/>
</dbReference>
<dbReference type="GO" id="GO:0006355">
    <property type="term" value="P:regulation of DNA-templated transcription"/>
    <property type="evidence" value="ECO:0007669"/>
    <property type="project" value="InterPro"/>
</dbReference>
<dbReference type="PROSITE" id="PS00675">
    <property type="entry name" value="SIGMA54_INTERACT_1"/>
    <property type="match status" value="1"/>
</dbReference>
<gene>
    <name evidence="6" type="primary">zraR_11</name>
    <name evidence="6" type="ORF">Mal52_38580</name>
</gene>
<dbReference type="SMART" id="SM00448">
    <property type="entry name" value="REC"/>
    <property type="match status" value="1"/>
</dbReference>
<accession>A0A517ZSD8</accession>
<dbReference type="InterPro" id="IPR025662">
    <property type="entry name" value="Sigma_54_int_dom_ATP-bd_1"/>
</dbReference>
<dbReference type="Gene3D" id="3.40.50.2300">
    <property type="match status" value="1"/>
</dbReference>
<feature type="domain" description="Sigma-54 factor interaction" evidence="4">
    <location>
        <begin position="145"/>
        <end position="374"/>
    </location>
</feature>
<dbReference type="InterPro" id="IPR002078">
    <property type="entry name" value="Sigma_54_int"/>
</dbReference>
<name>A0A517ZSD8_9PLAN</name>
<dbReference type="SUPFAM" id="SSF46689">
    <property type="entry name" value="Homeodomain-like"/>
    <property type="match status" value="1"/>
</dbReference>
<dbReference type="GO" id="GO:0000160">
    <property type="term" value="P:phosphorelay signal transduction system"/>
    <property type="evidence" value="ECO:0007669"/>
    <property type="project" value="InterPro"/>
</dbReference>
<dbReference type="SMART" id="SM00382">
    <property type="entry name" value="AAA"/>
    <property type="match status" value="1"/>
</dbReference>